<sequence length="188" mass="21538">ISTSPLEPEGISLANNDCLLVTLVDNSMEFSLNERSRRLVRLMAVSGEVIRDYEYREDRKTRMFTLPRQAIQRKNDDICVLDYLNEKKGILHVISNDGEKLAVYTGRNLEKDFFPTDVVADDNCNVILTDPANNVLHLLDSEGQFLKLLTPQQDSFSIPISLSLFGDTMWVGNFNGRVSIYHYRNHIR</sequence>
<keyword evidence="2" id="KW-1185">Reference proteome</keyword>
<organism evidence="1 2">
    <name type="scientific">Magallana gigas</name>
    <name type="common">Pacific oyster</name>
    <name type="synonym">Crassostrea gigas</name>
    <dbReference type="NCBI Taxonomy" id="29159"/>
    <lineage>
        <taxon>Eukaryota</taxon>
        <taxon>Metazoa</taxon>
        <taxon>Spiralia</taxon>
        <taxon>Lophotrochozoa</taxon>
        <taxon>Mollusca</taxon>
        <taxon>Bivalvia</taxon>
        <taxon>Autobranchia</taxon>
        <taxon>Pteriomorphia</taxon>
        <taxon>Ostreida</taxon>
        <taxon>Ostreoidea</taxon>
        <taxon>Ostreidae</taxon>
        <taxon>Magallana</taxon>
    </lineage>
</organism>
<dbReference type="InterPro" id="IPR011042">
    <property type="entry name" value="6-blade_b-propeller_TolB-like"/>
</dbReference>
<name>A0A8W8JF04_MAGGI</name>
<proteinExistence type="predicted"/>
<accession>A0A8W8JF04</accession>
<dbReference type="Gene3D" id="2.120.10.30">
    <property type="entry name" value="TolB, C-terminal domain"/>
    <property type="match status" value="1"/>
</dbReference>
<evidence type="ECO:0000313" key="1">
    <source>
        <dbReference type="EnsemblMetazoa" id="G1890.3:cds"/>
    </source>
</evidence>
<evidence type="ECO:0000313" key="2">
    <source>
        <dbReference type="Proteomes" id="UP000005408"/>
    </source>
</evidence>
<dbReference type="AlphaFoldDB" id="A0A8W8JF04"/>
<dbReference type="SUPFAM" id="SSF63829">
    <property type="entry name" value="Calcium-dependent phosphotriesterase"/>
    <property type="match status" value="1"/>
</dbReference>
<evidence type="ECO:0008006" key="3">
    <source>
        <dbReference type="Google" id="ProtNLM"/>
    </source>
</evidence>
<dbReference type="EnsemblMetazoa" id="G1890.3">
    <property type="protein sequence ID" value="G1890.3:cds"/>
    <property type="gene ID" value="G1890"/>
</dbReference>
<protein>
    <recommendedName>
        <fullName evidence="3">Tripartite motif-containing protein 2</fullName>
    </recommendedName>
</protein>
<dbReference type="Proteomes" id="UP000005408">
    <property type="component" value="Unassembled WGS sequence"/>
</dbReference>
<reference evidence="1" key="1">
    <citation type="submission" date="2022-08" db="UniProtKB">
        <authorList>
            <consortium name="EnsemblMetazoa"/>
        </authorList>
    </citation>
    <scope>IDENTIFICATION</scope>
    <source>
        <strain evidence="1">05x7-T-G4-1.051#20</strain>
    </source>
</reference>